<keyword evidence="1" id="KW-0812">Transmembrane</keyword>
<dbReference type="HOGENOM" id="CLU_039610_1_0_11"/>
<dbReference type="InterPro" id="IPR007349">
    <property type="entry name" value="DUF418"/>
</dbReference>
<evidence type="ECO:0000313" key="4">
    <source>
        <dbReference type="Proteomes" id="UP000029914"/>
    </source>
</evidence>
<dbReference type="KEGG" id="cdo:CDOO_08370"/>
<dbReference type="PANTHER" id="PTHR30590">
    <property type="entry name" value="INNER MEMBRANE PROTEIN"/>
    <property type="match status" value="1"/>
</dbReference>
<dbReference type="PANTHER" id="PTHR30590:SF2">
    <property type="entry name" value="INNER MEMBRANE PROTEIN"/>
    <property type="match status" value="1"/>
</dbReference>
<feature type="transmembrane region" description="Helical" evidence="1">
    <location>
        <begin position="334"/>
        <end position="352"/>
    </location>
</feature>
<name>A0A097IGJ0_9CORY</name>
<dbReference type="AlphaFoldDB" id="A0A097IGJ0"/>
<proteinExistence type="predicted"/>
<feature type="transmembrane region" description="Helical" evidence="1">
    <location>
        <begin position="202"/>
        <end position="229"/>
    </location>
</feature>
<sequence>MHRRRSRAVVTTTTHQPPRIVAPDVARGLALFGIAWANIPSWAGTDPSLAGADFGGVGPGGTLDQLAVVLSAMFAHVRGLPMFSTLLGFGVGLIAVSLWRRAYPVGAAQGTLARRYGILAGIGVLHCLLLFFGDIIFLYSLLALILIAMIRLRDRTLLIIAGVLYGLHLFATLALTALTPDIPSASISGIPDSYPEYLLSNLVWLLGYLFSVPVAGASILPLMILGFVAARRGVHQRPADFARILWGWVALAAAIVLLVGAPMGLAAIGVLPAGWEPVFSGMNQAFGYLTGPGIAAGVLLACRGLQARVASGDTRRSLPLTMITALGKRSMSGYILQSILFFVLCLPFTLGLGADMGAFGQMFVALGVWGTTVLAAWLCELAGRNGPVEAIHRRLSYGRGGLPARYGQLVGTERR</sequence>
<reference evidence="3 4" key="1">
    <citation type="submission" date="2013-09" db="EMBL/GenBank/DDBJ databases">
        <title>Complete genome sequence of Corynebacterium doosanense CAU 212(T) (=DSM 45436(T)), isolated from activated sludge.</title>
        <authorList>
            <person name="Schaffert L."/>
            <person name="Albersmeier A."/>
            <person name="Kalinowski J."/>
            <person name="Ruckert C."/>
        </authorList>
    </citation>
    <scope>NUCLEOTIDE SEQUENCE [LARGE SCALE GENOMIC DNA]</scope>
    <source>
        <strain evidence="3 4">CAU 212</strain>
    </source>
</reference>
<protein>
    <submittedName>
        <fullName evidence="3">Membrane protein</fullName>
    </submittedName>
</protein>
<feature type="transmembrane region" description="Helical" evidence="1">
    <location>
        <begin position="157"/>
        <end position="178"/>
    </location>
</feature>
<keyword evidence="4" id="KW-1185">Reference proteome</keyword>
<feature type="transmembrane region" description="Helical" evidence="1">
    <location>
        <begin position="119"/>
        <end position="150"/>
    </location>
</feature>
<organism evidence="3 4">
    <name type="scientific">Corynebacterium doosanense CAU 212 = DSM 45436</name>
    <dbReference type="NCBI Taxonomy" id="558173"/>
    <lineage>
        <taxon>Bacteria</taxon>
        <taxon>Bacillati</taxon>
        <taxon>Actinomycetota</taxon>
        <taxon>Actinomycetes</taxon>
        <taxon>Mycobacteriales</taxon>
        <taxon>Corynebacteriaceae</taxon>
        <taxon>Corynebacterium</taxon>
    </lineage>
</organism>
<evidence type="ECO:0000256" key="1">
    <source>
        <dbReference type="SAM" id="Phobius"/>
    </source>
</evidence>
<gene>
    <name evidence="3" type="ORF">CDOO_08370</name>
</gene>
<dbReference type="EMBL" id="CP006764">
    <property type="protein sequence ID" value="AIT61268.1"/>
    <property type="molecule type" value="Genomic_DNA"/>
</dbReference>
<dbReference type="STRING" id="558173.CDOO_08370"/>
<feature type="domain" description="DUF418" evidence="2">
    <location>
        <begin position="229"/>
        <end position="398"/>
    </location>
</feature>
<evidence type="ECO:0000313" key="3">
    <source>
        <dbReference type="EMBL" id="AIT61268.1"/>
    </source>
</evidence>
<evidence type="ECO:0000259" key="2">
    <source>
        <dbReference type="Pfam" id="PF04235"/>
    </source>
</evidence>
<accession>A0A097IGJ0</accession>
<feature type="transmembrane region" description="Helical" evidence="1">
    <location>
        <begin position="358"/>
        <end position="379"/>
    </location>
</feature>
<dbReference type="Proteomes" id="UP000029914">
    <property type="component" value="Chromosome"/>
</dbReference>
<feature type="transmembrane region" description="Helical" evidence="1">
    <location>
        <begin position="241"/>
        <end position="265"/>
    </location>
</feature>
<dbReference type="InterPro" id="IPR052529">
    <property type="entry name" value="Bact_Transport_Assoc"/>
</dbReference>
<keyword evidence="1" id="KW-0472">Membrane</keyword>
<dbReference type="eggNOG" id="COG2311">
    <property type="taxonomic scope" value="Bacteria"/>
</dbReference>
<keyword evidence="1" id="KW-1133">Transmembrane helix</keyword>
<dbReference type="Pfam" id="PF04235">
    <property type="entry name" value="DUF418"/>
    <property type="match status" value="1"/>
</dbReference>
<feature type="transmembrane region" description="Helical" evidence="1">
    <location>
        <begin position="285"/>
        <end position="305"/>
    </location>
</feature>
<feature type="transmembrane region" description="Helical" evidence="1">
    <location>
        <begin position="80"/>
        <end position="99"/>
    </location>
</feature>